<comment type="caution">
    <text evidence="4">The sequence shown here is derived from an EMBL/GenBank/DDBJ whole genome shotgun (WGS) entry which is preliminary data.</text>
</comment>
<proteinExistence type="predicted"/>
<evidence type="ECO:0000256" key="2">
    <source>
        <dbReference type="SAM" id="Phobius"/>
    </source>
</evidence>
<dbReference type="InterPro" id="IPR021834">
    <property type="entry name" value="DUF3426"/>
</dbReference>
<keyword evidence="2" id="KW-0812">Transmembrane</keyword>
<feature type="compositionally biased region" description="Low complexity" evidence="1">
    <location>
        <begin position="46"/>
        <end position="60"/>
    </location>
</feature>
<evidence type="ECO:0000256" key="1">
    <source>
        <dbReference type="SAM" id="MobiDB-lite"/>
    </source>
</evidence>
<dbReference type="RefSeq" id="WP_382422183.1">
    <property type="nucleotide sequence ID" value="NZ_JBHSCW010000004.1"/>
</dbReference>
<dbReference type="Pfam" id="PF13717">
    <property type="entry name" value="Zn_ribbon_4"/>
    <property type="match status" value="1"/>
</dbReference>
<evidence type="ECO:0000313" key="5">
    <source>
        <dbReference type="Proteomes" id="UP001595799"/>
    </source>
</evidence>
<dbReference type="Pfam" id="PF11906">
    <property type="entry name" value="DUF3426"/>
    <property type="match status" value="1"/>
</dbReference>
<feature type="region of interest" description="Disordered" evidence="1">
    <location>
        <begin position="46"/>
        <end position="97"/>
    </location>
</feature>
<feature type="transmembrane region" description="Helical" evidence="2">
    <location>
        <begin position="101"/>
        <end position="122"/>
    </location>
</feature>
<accession>A0ABV8UN06</accession>
<dbReference type="InterPro" id="IPR011723">
    <property type="entry name" value="Znf/thioredoxin_put"/>
</dbReference>
<gene>
    <name evidence="4" type="ORF">ACFOW6_09820</name>
</gene>
<feature type="domain" description="Zinc finger/thioredoxin putative" evidence="3">
    <location>
        <begin position="1"/>
        <end position="35"/>
    </location>
</feature>
<organism evidence="4 5">
    <name type="scientific">Fodinicurvata halophila</name>
    <dbReference type="NCBI Taxonomy" id="1419723"/>
    <lineage>
        <taxon>Bacteria</taxon>
        <taxon>Pseudomonadati</taxon>
        <taxon>Pseudomonadota</taxon>
        <taxon>Alphaproteobacteria</taxon>
        <taxon>Rhodospirillales</taxon>
        <taxon>Rhodovibrionaceae</taxon>
        <taxon>Fodinicurvata</taxon>
    </lineage>
</organism>
<keyword evidence="2" id="KW-1133">Transmembrane helix</keyword>
<dbReference type="Proteomes" id="UP001595799">
    <property type="component" value="Unassembled WGS sequence"/>
</dbReference>
<keyword evidence="2" id="KW-0472">Membrane</keyword>
<keyword evidence="5" id="KW-1185">Reference proteome</keyword>
<dbReference type="NCBIfam" id="NF038353">
    <property type="entry name" value="FxLYD_dom"/>
    <property type="match status" value="1"/>
</dbReference>
<sequence length="241" mass="25691">MILTCPSCQSRFRIPDGSLGTEGRRVRCGDCRHVWHAMPELAAAFPDDPTADSADAAAPAEHSRFAAAPDSGTESAPVSDASAWAPRPRSQPEQKPASKGLAIGWGLLVLVIAGLAAAGWFARSEVVATVPESRQIYDSLGIPLAAEDPQLALHDVVSLRRTVDGEEQLQVQGLVTNEGAREVAVPEMRAVIRDTDGSELHSWTFRPENERLAPGDSTDFSTSTSNPPDEGSLALIFLAQE</sequence>
<dbReference type="EMBL" id="JBHSCW010000004">
    <property type="protein sequence ID" value="MFC4351838.1"/>
    <property type="molecule type" value="Genomic_DNA"/>
</dbReference>
<reference evidence="5" key="1">
    <citation type="journal article" date="2019" name="Int. J. Syst. Evol. Microbiol.">
        <title>The Global Catalogue of Microorganisms (GCM) 10K type strain sequencing project: providing services to taxonomists for standard genome sequencing and annotation.</title>
        <authorList>
            <consortium name="The Broad Institute Genomics Platform"/>
            <consortium name="The Broad Institute Genome Sequencing Center for Infectious Disease"/>
            <person name="Wu L."/>
            <person name="Ma J."/>
        </authorList>
    </citation>
    <scope>NUCLEOTIDE SEQUENCE [LARGE SCALE GENOMIC DNA]</scope>
    <source>
        <strain evidence="5">CECT 8472</strain>
    </source>
</reference>
<protein>
    <submittedName>
        <fullName evidence="4">DUF3426 domain-containing protein</fullName>
    </submittedName>
</protein>
<name>A0ABV8UN06_9PROT</name>
<dbReference type="NCBIfam" id="TIGR02098">
    <property type="entry name" value="MJ0042_CXXC"/>
    <property type="match status" value="1"/>
</dbReference>
<evidence type="ECO:0000313" key="4">
    <source>
        <dbReference type="EMBL" id="MFC4351838.1"/>
    </source>
</evidence>
<feature type="compositionally biased region" description="Polar residues" evidence="1">
    <location>
        <begin position="218"/>
        <end position="227"/>
    </location>
</feature>
<dbReference type="InterPro" id="IPR047676">
    <property type="entry name" value="FxLYD_dom"/>
</dbReference>
<evidence type="ECO:0000259" key="3">
    <source>
        <dbReference type="Pfam" id="PF13717"/>
    </source>
</evidence>
<feature type="region of interest" description="Disordered" evidence="1">
    <location>
        <begin position="206"/>
        <end position="231"/>
    </location>
</feature>